<sequence length="93" mass="10673">MAWSQDEERMLAQIESYLTDEDPRLAARLESFNERVQRKETGQQKRVARAGRGRRRPSRSTIIILVSWLLIATLIATLLIMVFHHDAAAALPM</sequence>
<keyword evidence="1" id="KW-0472">Membrane</keyword>
<gene>
    <name evidence="2" type="ORF">GCM10022226_81050</name>
</gene>
<proteinExistence type="predicted"/>
<keyword evidence="1" id="KW-1133">Transmembrane helix</keyword>
<comment type="caution">
    <text evidence="2">The sequence shown here is derived from an EMBL/GenBank/DDBJ whole genome shotgun (WGS) entry which is preliminary data.</text>
</comment>
<keyword evidence="3" id="KW-1185">Reference proteome</keyword>
<dbReference type="Pfam" id="PF11239">
    <property type="entry name" value="DUF3040"/>
    <property type="match status" value="1"/>
</dbReference>
<keyword evidence="1" id="KW-0812">Transmembrane</keyword>
<evidence type="ECO:0000313" key="3">
    <source>
        <dbReference type="Proteomes" id="UP001500888"/>
    </source>
</evidence>
<evidence type="ECO:0008006" key="4">
    <source>
        <dbReference type="Google" id="ProtNLM"/>
    </source>
</evidence>
<accession>A0ABP7JI22</accession>
<reference evidence="3" key="1">
    <citation type="journal article" date="2019" name="Int. J. Syst. Evol. Microbiol.">
        <title>The Global Catalogue of Microorganisms (GCM) 10K type strain sequencing project: providing services to taxonomists for standard genome sequencing and annotation.</title>
        <authorList>
            <consortium name="The Broad Institute Genomics Platform"/>
            <consortium name="The Broad Institute Genome Sequencing Center for Infectious Disease"/>
            <person name="Wu L."/>
            <person name="Ma J."/>
        </authorList>
    </citation>
    <scope>NUCLEOTIDE SEQUENCE [LARGE SCALE GENOMIC DNA]</scope>
    <source>
        <strain evidence="3">JCM 16908</strain>
    </source>
</reference>
<dbReference type="Proteomes" id="UP001500888">
    <property type="component" value="Unassembled WGS sequence"/>
</dbReference>
<dbReference type="EMBL" id="BAAAZR010000063">
    <property type="protein sequence ID" value="GAA3845554.1"/>
    <property type="molecule type" value="Genomic_DNA"/>
</dbReference>
<evidence type="ECO:0000313" key="2">
    <source>
        <dbReference type="EMBL" id="GAA3845554.1"/>
    </source>
</evidence>
<name>A0ABP7JI22_9ACTN</name>
<dbReference type="InterPro" id="IPR021401">
    <property type="entry name" value="DUF3040"/>
</dbReference>
<dbReference type="RefSeq" id="WP_344953245.1">
    <property type="nucleotide sequence ID" value="NZ_BAAAZR010000063.1"/>
</dbReference>
<feature type="transmembrane region" description="Helical" evidence="1">
    <location>
        <begin position="62"/>
        <end position="83"/>
    </location>
</feature>
<protein>
    <recommendedName>
        <fullName evidence="4">DUF3040 domain-containing protein</fullName>
    </recommendedName>
</protein>
<evidence type="ECO:0000256" key="1">
    <source>
        <dbReference type="SAM" id="Phobius"/>
    </source>
</evidence>
<organism evidence="2 3">
    <name type="scientific">Sphaerisporangium flaviroseum</name>
    <dbReference type="NCBI Taxonomy" id="509199"/>
    <lineage>
        <taxon>Bacteria</taxon>
        <taxon>Bacillati</taxon>
        <taxon>Actinomycetota</taxon>
        <taxon>Actinomycetes</taxon>
        <taxon>Streptosporangiales</taxon>
        <taxon>Streptosporangiaceae</taxon>
        <taxon>Sphaerisporangium</taxon>
    </lineage>
</organism>